<evidence type="ECO:0000313" key="6">
    <source>
        <dbReference type="EMBL" id="GEK57414.1"/>
    </source>
</evidence>
<evidence type="ECO:0000259" key="5">
    <source>
        <dbReference type="PROSITE" id="PS50122"/>
    </source>
</evidence>
<dbReference type="Pfam" id="PF01339">
    <property type="entry name" value="CheB_methylest"/>
    <property type="match status" value="1"/>
</dbReference>
<name>A0A510Y2A0_MARHA</name>
<dbReference type="RefSeq" id="WP_094907882.1">
    <property type="nucleotide sequence ID" value="NZ_BJUN01000001.1"/>
</dbReference>
<dbReference type="GO" id="GO:0006935">
    <property type="term" value="P:chemotaxis"/>
    <property type="evidence" value="ECO:0007669"/>
    <property type="project" value="UniProtKB-UniRule"/>
</dbReference>
<keyword evidence="7" id="KW-1185">Reference proteome</keyword>
<evidence type="ECO:0000313" key="7">
    <source>
        <dbReference type="Proteomes" id="UP000321051"/>
    </source>
</evidence>
<feature type="active site" evidence="4">
    <location>
        <position position="47"/>
    </location>
</feature>
<comment type="caution">
    <text evidence="6">The sequence shown here is derived from an EMBL/GenBank/DDBJ whole genome shotgun (WGS) entry which is preliminary data.</text>
</comment>
<accession>A0A510Y2A0</accession>
<feature type="active site" evidence="4">
    <location>
        <position position="20"/>
    </location>
</feature>
<feature type="active site" evidence="4">
    <location>
        <position position="143"/>
    </location>
</feature>
<feature type="domain" description="CheB-type methylesterase" evidence="5">
    <location>
        <begin position="11"/>
        <end position="202"/>
    </location>
</feature>
<protein>
    <recommendedName>
        <fullName evidence="2">protein-glutamate methylesterase</fullName>
        <ecNumber evidence="2">3.1.1.61</ecNumber>
    </recommendedName>
</protein>
<keyword evidence="4" id="KW-0145">Chemotaxis</keyword>
<dbReference type="EMBL" id="BJUN01000001">
    <property type="protein sequence ID" value="GEK57414.1"/>
    <property type="molecule type" value="Genomic_DNA"/>
</dbReference>
<evidence type="ECO:0000256" key="4">
    <source>
        <dbReference type="PROSITE-ProRule" id="PRU00050"/>
    </source>
</evidence>
<comment type="catalytic activity">
    <reaction evidence="3">
        <text>[protein]-L-glutamate 5-O-methyl ester + H2O = L-glutamyl-[protein] + methanol + H(+)</text>
        <dbReference type="Rhea" id="RHEA:23236"/>
        <dbReference type="Rhea" id="RHEA-COMP:10208"/>
        <dbReference type="Rhea" id="RHEA-COMP:10311"/>
        <dbReference type="ChEBI" id="CHEBI:15377"/>
        <dbReference type="ChEBI" id="CHEBI:15378"/>
        <dbReference type="ChEBI" id="CHEBI:17790"/>
        <dbReference type="ChEBI" id="CHEBI:29973"/>
        <dbReference type="ChEBI" id="CHEBI:82795"/>
        <dbReference type="EC" id="3.1.1.61"/>
    </reaction>
</comment>
<dbReference type="SUPFAM" id="SSF52738">
    <property type="entry name" value="Methylesterase CheB, C-terminal domain"/>
    <property type="match status" value="1"/>
</dbReference>
<proteinExistence type="predicted"/>
<dbReference type="PANTHER" id="PTHR42872">
    <property type="entry name" value="PROTEIN-GLUTAMATE METHYLESTERASE/PROTEIN-GLUTAMINE GLUTAMINASE"/>
    <property type="match status" value="1"/>
</dbReference>
<dbReference type="PANTHER" id="PTHR42872:SF3">
    <property type="entry name" value="PROTEIN-GLUTAMATE METHYLESTERASE_PROTEIN-GLUTAMINE GLUTAMINASE 1"/>
    <property type="match status" value="1"/>
</dbReference>
<evidence type="ECO:0000256" key="3">
    <source>
        <dbReference type="ARBA" id="ARBA00048267"/>
    </source>
</evidence>
<dbReference type="GO" id="GO:0005737">
    <property type="term" value="C:cytoplasm"/>
    <property type="evidence" value="ECO:0007669"/>
    <property type="project" value="InterPro"/>
</dbReference>
<dbReference type="Proteomes" id="UP000321051">
    <property type="component" value="Unassembled WGS sequence"/>
</dbReference>
<dbReference type="GO" id="GO:0000156">
    <property type="term" value="F:phosphorelay response regulator activity"/>
    <property type="evidence" value="ECO:0007669"/>
    <property type="project" value="InterPro"/>
</dbReference>
<evidence type="ECO:0000256" key="2">
    <source>
        <dbReference type="ARBA" id="ARBA00039140"/>
    </source>
</evidence>
<dbReference type="GO" id="GO:0008984">
    <property type="term" value="F:protein-glutamate methylesterase activity"/>
    <property type="evidence" value="ECO:0007669"/>
    <property type="project" value="UniProtKB-EC"/>
</dbReference>
<dbReference type="EC" id="3.1.1.61" evidence="2"/>
<dbReference type="Gene3D" id="3.40.50.180">
    <property type="entry name" value="Methylesterase CheB, C-terminal domain"/>
    <property type="match status" value="1"/>
</dbReference>
<organism evidence="6 7">
    <name type="scientific">Marinococcus halophilus</name>
    <dbReference type="NCBI Taxonomy" id="1371"/>
    <lineage>
        <taxon>Bacteria</taxon>
        <taxon>Bacillati</taxon>
        <taxon>Bacillota</taxon>
        <taxon>Bacilli</taxon>
        <taxon>Bacillales</taxon>
        <taxon>Bacillaceae</taxon>
        <taxon>Marinococcus</taxon>
    </lineage>
</organism>
<reference evidence="6 7" key="1">
    <citation type="submission" date="2019-07" db="EMBL/GenBank/DDBJ databases">
        <title>Whole genome shotgun sequence of Marinococcus halophilus NBRC 102359.</title>
        <authorList>
            <person name="Hosoyama A."/>
            <person name="Uohara A."/>
            <person name="Ohji S."/>
            <person name="Ichikawa N."/>
        </authorList>
    </citation>
    <scope>NUCLEOTIDE SEQUENCE [LARGE SCALE GENOMIC DNA]</scope>
    <source>
        <strain evidence="6 7">NBRC 102359</strain>
    </source>
</reference>
<keyword evidence="1 4" id="KW-0378">Hydrolase</keyword>
<sequence length="209" mass="22571">MKNYYSNLTGPWDLLVIGTSTGGPAALQKLFQSMPETVALPILVVQHMPSGFTRSLAGRLNRDYSWNVKEAEDGDLLQKGSAYIAPGGRQLEVRRHRGQLVTVVSESRTGDRYHPSVDVLLASLAGVDSLRVLSVILTGMGNDGTNGLKVLKVRAVLYAVAESEETAIVYGMPRAAVQAGVIDEVLPLHAIGERIGELVNNTAYEKEVK</sequence>
<evidence type="ECO:0000256" key="1">
    <source>
        <dbReference type="ARBA" id="ARBA00022801"/>
    </source>
</evidence>
<dbReference type="STRING" id="1371.GCA_900166605_02460"/>
<dbReference type="AlphaFoldDB" id="A0A510Y2A0"/>
<dbReference type="InterPro" id="IPR000673">
    <property type="entry name" value="Sig_transdc_resp-reg_Me-estase"/>
</dbReference>
<dbReference type="OrthoDB" id="9793421at2"/>
<gene>
    <name evidence="6" type="ORF">MHA01_03190</name>
</gene>
<dbReference type="PROSITE" id="PS50122">
    <property type="entry name" value="CHEB"/>
    <property type="match status" value="1"/>
</dbReference>
<dbReference type="CDD" id="cd16432">
    <property type="entry name" value="CheB_Rec"/>
    <property type="match status" value="1"/>
</dbReference>
<dbReference type="InterPro" id="IPR035909">
    <property type="entry name" value="CheB_C"/>
</dbReference>